<reference evidence="1" key="1">
    <citation type="submission" date="2014-11" db="EMBL/GenBank/DDBJ databases">
        <authorList>
            <person name="Amaro Gonzalez C."/>
        </authorList>
    </citation>
    <scope>NUCLEOTIDE SEQUENCE</scope>
</reference>
<accession>A0A0E9TPS1</accession>
<name>A0A0E9TPS1_ANGAN</name>
<reference evidence="1" key="2">
    <citation type="journal article" date="2015" name="Fish Shellfish Immunol.">
        <title>Early steps in the European eel (Anguilla anguilla)-Vibrio vulnificus interaction in the gills: Role of the RtxA13 toxin.</title>
        <authorList>
            <person name="Callol A."/>
            <person name="Pajuelo D."/>
            <person name="Ebbesson L."/>
            <person name="Teles M."/>
            <person name="MacKenzie S."/>
            <person name="Amaro C."/>
        </authorList>
    </citation>
    <scope>NUCLEOTIDE SEQUENCE</scope>
</reference>
<organism evidence="1">
    <name type="scientific">Anguilla anguilla</name>
    <name type="common">European freshwater eel</name>
    <name type="synonym">Muraena anguilla</name>
    <dbReference type="NCBI Taxonomy" id="7936"/>
    <lineage>
        <taxon>Eukaryota</taxon>
        <taxon>Metazoa</taxon>
        <taxon>Chordata</taxon>
        <taxon>Craniata</taxon>
        <taxon>Vertebrata</taxon>
        <taxon>Euteleostomi</taxon>
        <taxon>Actinopterygii</taxon>
        <taxon>Neopterygii</taxon>
        <taxon>Teleostei</taxon>
        <taxon>Anguilliformes</taxon>
        <taxon>Anguillidae</taxon>
        <taxon>Anguilla</taxon>
    </lineage>
</organism>
<protein>
    <submittedName>
        <fullName evidence="1">Uncharacterized protein</fullName>
    </submittedName>
</protein>
<sequence length="23" mass="2620">MEAKIFQRHGCQQLDLARSETAS</sequence>
<dbReference type="AlphaFoldDB" id="A0A0E9TPS1"/>
<evidence type="ECO:0000313" key="1">
    <source>
        <dbReference type="EMBL" id="JAH54855.1"/>
    </source>
</evidence>
<proteinExistence type="predicted"/>
<dbReference type="EMBL" id="GBXM01053722">
    <property type="protein sequence ID" value="JAH54855.1"/>
    <property type="molecule type" value="Transcribed_RNA"/>
</dbReference>